<keyword evidence="1" id="KW-0479">Metal-binding</keyword>
<dbReference type="PROSITE" id="PS50222">
    <property type="entry name" value="EF_HAND_2"/>
    <property type="match status" value="1"/>
</dbReference>
<dbReference type="PANTHER" id="PTHR46311:SF3">
    <property type="entry name" value="CALCIUM-BINDING PROTEIN 8"/>
    <property type="match status" value="1"/>
</dbReference>
<dbReference type="InParanoid" id="A0A3B1JPX2"/>
<keyword evidence="2" id="KW-0677">Repeat</keyword>
<dbReference type="GO" id="GO:0005509">
    <property type="term" value="F:calcium ion binding"/>
    <property type="evidence" value="ECO:0007669"/>
    <property type="project" value="InterPro"/>
</dbReference>
<dbReference type="PROSITE" id="PS00018">
    <property type="entry name" value="EF_HAND_1"/>
    <property type="match status" value="1"/>
</dbReference>
<dbReference type="GeneTree" id="ENSGT00440000033504"/>
<reference evidence="7" key="1">
    <citation type="submission" date="2013-03" db="EMBL/GenBank/DDBJ databases">
        <authorList>
            <person name="Jeffery W."/>
            <person name="Warren W."/>
            <person name="Wilson R.K."/>
        </authorList>
    </citation>
    <scope>NUCLEOTIDE SEQUENCE</scope>
    <source>
        <strain evidence="7">female</strain>
    </source>
</reference>
<dbReference type="PANTHER" id="PTHR46311">
    <property type="entry name" value="CALCIUM-BINDING PROTEIN 8-RELATED"/>
    <property type="match status" value="1"/>
</dbReference>
<dbReference type="GO" id="GO:0032588">
    <property type="term" value="C:trans-Golgi network membrane"/>
    <property type="evidence" value="ECO:0007669"/>
    <property type="project" value="TreeGrafter"/>
</dbReference>
<dbReference type="Gene3D" id="1.10.238.10">
    <property type="entry name" value="EF-hand"/>
    <property type="match status" value="1"/>
</dbReference>
<dbReference type="SUPFAM" id="SSF47473">
    <property type="entry name" value="EF-hand"/>
    <property type="match status" value="1"/>
</dbReference>
<evidence type="ECO:0000259" key="5">
    <source>
        <dbReference type="PROSITE" id="PS50222"/>
    </source>
</evidence>
<accession>A0A3B1JPX2</accession>
<keyword evidence="4" id="KW-0175">Coiled coil</keyword>
<evidence type="ECO:0000313" key="7">
    <source>
        <dbReference type="Proteomes" id="UP000018467"/>
    </source>
</evidence>
<reference evidence="6" key="4">
    <citation type="submission" date="2025-09" db="UniProtKB">
        <authorList>
            <consortium name="Ensembl"/>
        </authorList>
    </citation>
    <scope>IDENTIFICATION</scope>
</reference>
<dbReference type="CDD" id="cd00051">
    <property type="entry name" value="EFh"/>
    <property type="match status" value="1"/>
</dbReference>
<dbReference type="InterPro" id="IPR051111">
    <property type="entry name" value="Ca-binding_regulatory"/>
</dbReference>
<reference evidence="7" key="2">
    <citation type="journal article" date="2014" name="Nat. Commun.">
        <title>The cavefish genome reveals candidate genes for eye loss.</title>
        <authorList>
            <person name="McGaugh S.E."/>
            <person name="Gross J.B."/>
            <person name="Aken B."/>
            <person name="Blin M."/>
            <person name="Borowsky R."/>
            <person name="Chalopin D."/>
            <person name="Hinaux H."/>
            <person name="Jeffery W.R."/>
            <person name="Keene A."/>
            <person name="Ma L."/>
            <person name="Minx P."/>
            <person name="Murphy D."/>
            <person name="O'Quin K.E."/>
            <person name="Retaux S."/>
            <person name="Rohner N."/>
            <person name="Searle S.M."/>
            <person name="Stahl B.A."/>
            <person name="Tabin C."/>
            <person name="Volff J.N."/>
            <person name="Yoshizawa M."/>
            <person name="Warren W.C."/>
        </authorList>
    </citation>
    <scope>NUCLEOTIDE SEQUENCE [LARGE SCALE GENOMIC DNA]</scope>
    <source>
        <strain evidence="7">female</strain>
    </source>
</reference>
<keyword evidence="3" id="KW-0106">Calcium</keyword>
<dbReference type="Ensembl" id="ENSAMXT00000046088.1">
    <property type="protein sequence ID" value="ENSAMXP00000043875.1"/>
    <property type="gene ID" value="ENSAMXG00000029243.1"/>
</dbReference>
<dbReference type="SMART" id="SM00054">
    <property type="entry name" value="EFh"/>
    <property type="match status" value="2"/>
</dbReference>
<dbReference type="Pfam" id="PF13499">
    <property type="entry name" value="EF-hand_7"/>
    <property type="match status" value="1"/>
</dbReference>
<organism evidence="6 7">
    <name type="scientific">Astyanax mexicanus</name>
    <name type="common">Blind cave fish</name>
    <name type="synonym">Astyanax fasciatus mexicanus</name>
    <dbReference type="NCBI Taxonomy" id="7994"/>
    <lineage>
        <taxon>Eukaryota</taxon>
        <taxon>Metazoa</taxon>
        <taxon>Chordata</taxon>
        <taxon>Craniata</taxon>
        <taxon>Vertebrata</taxon>
        <taxon>Euteleostomi</taxon>
        <taxon>Actinopterygii</taxon>
        <taxon>Neopterygii</taxon>
        <taxon>Teleostei</taxon>
        <taxon>Ostariophysi</taxon>
        <taxon>Characiformes</taxon>
        <taxon>Characoidei</taxon>
        <taxon>Acestrorhamphidae</taxon>
        <taxon>Acestrorhamphinae</taxon>
        <taxon>Astyanax</taxon>
    </lineage>
</organism>
<protein>
    <recommendedName>
        <fullName evidence="5">EF-hand domain-containing protein</fullName>
    </recommendedName>
</protein>
<evidence type="ECO:0000313" key="6">
    <source>
        <dbReference type="Ensembl" id="ENSAMXP00000043875.1"/>
    </source>
</evidence>
<dbReference type="Proteomes" id="UP000018467">
    <property type="component" value="Unassembled WGS sequence"/>
</dbReference>
<evidence type="ECO:0000256" key="1">
    <source>
        <dbReference type="ARBA" id="ARBA00022723"/>
    </source>
</evidence>
<dbReference type="InterPro" id="IPR018247">
    <property type="entry name" value="EF_Hand_1_Ca_BS"/>
</dbReference>
<dbReference type="STRING" id="7994.ENSAMXP00000043875"/>
<feature type="domain" description="EF-hand" evidence="5">
    <location>
        <begin position="59"/>
        <end position="94"/>
    </location>
</feature>
<sequence>GRWNRRRPQPRKGLERKKSALALVAVLEKTKEFFQICDSEGKGYITSTDMRRLHRELPLSADELEDVFDSLDTDRNGYLTLGEFSSGFSEFDQISGVLPKVPEALYQDEAQSANEDDEESHFSMLMESLGASNVLEDEVRGLWAQLRKDEPHLLYNFEEFLARVTAQIRAAQQEGKEMESALRKKAATHDSEIQRLYEEMEQQMKKEKDQLLLKDSERLQLRSQDLQQQL</sequence>
<reference evidence="6" key="3">
    <citation type="submission" date="2025-08" db="UniProtKB">
        <authorList>
            <consortium name="Ensembl"/>
        </authorList>
    </citation>
    <scope>IDENTIFICATION</scope>
</reference>
<dbReference type="AlphaFoldDB" id="A0A3B1JPX2"/>
<dbReference type="Bgee" id="ENSAMXG00000029243">
    <property type="expression patterns" value="Expressed in testis and 12 other cell types or tissues"/>
</dbReference>
<keyword evidence="7" id="KW-1185">Reference proteome</keyword>
<proteinExistence type="predicted"/>
<evidence type="ECO:0000256" key="4">
    <source>
        <dbReference type="SAM" id="Coils"/>
    </source>
</evidence>
<dbReference type="InterPro" id="IPR011992">
    <property type="entry name" value="EF-hand-dom_pair"/>
</dbReference>
<feature type="coiled-coil region" evidence="4">
    <location>
        <begin position="161"/>
        <end position="217"/>
    </location>
</feature>
<evidence type="ECO:0000256" key="3">
    <source>
        <dbReference type="ARBA" id="ARBA00022837"/>
    </source>
</evidence>
<dbReference type="InterPro" id="IPR002048">
    <property type="entry name" value="EF_hand_dom"/>
</dbReference>
<name>A0A3B1JPX2_ASTMX</name>
<evidence type="ECO:0000256" key="2">
    <source>
        <dbReference type="ARBA" id="ARBA00022737"/>
    </source>
</evidence>